<dbReference type="SUPFAM" id="SSF56349">
    <property type="entry name" value="DNA breaking-rejoining enzymes"/>
    <property type="match status" value="1"/>
</dbReference>
<evidence type="ECO:0000256" key="1">
    <source>
        <dbReference type="ARBA" id="ARBA00023172"/>
    </source>
</evidence>
<protein>
    <recommendedName>
        <fullName evidence="4">Tyr recombinase domain-containing protein</fullName>
    </recommendedName>
</protein>
<dbReference type="InterPro" id="IPR011010">
    <property type="entry name" value="DNA_brk_join_enz"/>
</dbReference>
<evidence type="ECO:0000313" key="2">
    <source>
        <dbReference type="EMBL" id="MBP0483399.1"/>
    </source>
</evidence>
<gene>
    <name evidence="2" type="ORF">J5474_12975</name>
</gene>
<keyword evidence="1" id="KW-0233">DNA recombination</keyword>
<dbReference type="GO" id="GO:0015074">
    <property type="term" value="P:DNA integration"/>
    <property type="evidence" value="ECO:0007669"/>
    <property type="project" value="InterPro"/>
</dbReference>
<sequence>MSGELMVELAGLPADASTYLLTEQGEPFASPGSLGNRVRKWIVEAGLCTIDTDAGGKTVKKAARSQHGIRKARAEEIAEQGGSVYEVMALLSHSDVKTAEIYTKKFERARLAAKAFGRREKAT</sequence>
<evidence type="ECO:0008006" key="4">
    <source>
        <dbReference type="Google" id="ProtNLM"/>
    </source>
</evidence>
<comment type="caution">
    <text evidence="2">The sequence shown here is derived from an EMBL/GenBank/DDBJ whole genome shotgun (WGS) entry which is preliminary data.</text>
</comment>
<dbReference type="GO" id="GO:0003677">
    <property type="term" value="F:DNA binding"/>
    <property type="evidence" value="ECO:0007669"/>
    <property type="project" value="InterPro"/>
</dbReference>
<dbReference type="RefSeq" id="WP_209361349.1">
    <property type="nucleotide sequence ID" value="NZ_JAGISH010000007.1"/>
</dbReference>
<dbReference type="GO" id="GO:0006310">
    <property type="term" value="P:DNA recombination"/>
    <property type="evidence" value="ECO:0007669"/>
    <property type="project" value="UniProtKB-KW"/>
</dbReference>
<dbReference type="Proteomes" id="UP000675940">
    <property type="component" value="Unassembled WGS sequence"/>
</dbReference>
<dbReference type="EMBL" id="JAGISH010000007">
    <property type="protein sequence ID" value="MBP0483399.1"/>
    <property type="molecule type" value="Genomic_DNA"/>
</dbReference>
<dbReference type="Gene3D" id="1.10.443.10">
    <property type="entry name" value="Intergrase catalytic core"/>
    <property type="match status" value="1"/>
</dbReference>
<reference evidence="2" key="1">
    <citation type="submission" date="2021-03" db="EMBL/GenBank/DDBJ databases">
        <title>Sagittula salina sp. nov. strain M10.9X isolated from the marine waste.</title>
        <authorList>
            <person name="Satari L."/>
            <person name="Molina-Menor E."/>
            <person name="Vidal-Verdu A."/>
            <person name="Pascual J."/>
            <person name="Pereto J."/>
            <person name="Porcar M."/>
        </authorList>
    </citation>
    <scope>NUCLEOTIDE SEQUENCE</scope>
    <source>
        <strain evidence="2">M10.9X</strain>
    </source>
</reference>
<organism evidence="2 3">
    <name type="scientific">Sagittula salina</name>
    <dbReference type="NCBI Taxonomy" id="2820268"/>
    <lineage>
        <taxon>Bacteria</taxon>
        <taxon>Pseudomonadati</taxon>
        <taxon>Pseudomonadota</taxon>
        <taxon>Alphaproteobacteria</taxon>
        <taxon>Rhodobacterales</taxon>
        <taxon>Roseobacteraceae</taxon>
        <taxon>Sagittula</taxon>
    </lineage>
</organism>
<proteinExistence type="predicted"/>
<keyword evidence="3" id="KW-1185">Reference proteome</keyword>
<dbReference type="AlphaFoldDB" id="A0A940MQ48"/>
<evidence type="ECO:0000313" key="3">
    <source>
        <dbReference type="Proteomes" id="UP000675940"/>
    </source>
</evidence>
<dbReference type="InterPro" id="IPR013762">
    <property type="entry name" value="Integrase-like_cat_sf"/>
</dbReference>
<name>A0A940MQ48_9RHOB</name>
<accession>A0A940MQ48</accession>